<evidence type="ECO:0000313" key="1">
    <source>
        <dbReference type="EMBL" id="CRL05035.1"/>
    </source>
</evidence>
<evidence type="ECO:0000313" key="2">
    <source>
        <dbReference type="Proteomes" id="UP000183832"/>
    </source>
</evidence>
<proteinExistence type="predicted"/>
<keyword evidence="2" id="KW-1185">Reference proteome</keyword>
<accession>A0A1J1IXN7</accession>
<dbReference type="EMBL" id="CVRI01000064">
    <property type="protein sequence ID" value="CRL05035.1"/>
    <property type="molecule type" value="Genomic_DNA"/>
</dbReference>
<name>A0A1J1IXN7_9DIPT</name>
<organism evidence="1 2">
    <name type="scientific">Clunio marinus</name>
    <dbReference type="NCBI Taxonomy" id="568069"/>
    <lineage>
        <taxon>Eukaryota</taxon>
        <taxon>Metazoa</taxon>
        <taxon>Ecdysozoa</taxon>
        <taxon>Arthropoda</taxon>
        <taxon>Hexapoda</taxon>
        <taxon>Insecta</taxon>
        <taxon>Pterygota</taxon>
        <taxon>Neoptera</taxon>
        <taxon>Endopterygota</taxon>
        <taxon>Diptera</taxon>
        <taxon>Nematocera</taxon>
        <taxon>Chironomoidea</taxon>
        <taxon>Chironomidae</taxon>
        <taxon>Clunio</taxon>
    </lineage>
</organism>
<dbReference type="AlphaFoldDB" id="A0A1J1IXN7"/>
<gene>
    <name evidence="1" type="ORF">CLUMA_CG018507</name>
</gene>
<protein>
    <submittedName>
        <fullName evidence="1">CLUMA_CG018507, isoform A</fullName>
    </submittedName>
</protein>
<sequence length="92" mass="10703">MGALKGKISQICEMYLEKHQVLRKSQDDLLLITSKNVGRMIPIRFYSESFSHKECKNVNLLTPSYTANKSNQNLYTKRDFIHSFFGAKKYLP</sequence>
<reference evidence="1 2" key="1">
    <citation type="submission" date="2015-04" db="EMBL/GenBank/DDBJ databases">
        <authorList>
            <person name="Syromyatnikov M.Y."/>
            <person name="Popov V.N."/>
        </authorList>
    </citation>
    <scope>NUCLEOTIDE SEQUENCE [LARGE SCALE GENOMIC DNA]</scope>
</reference>
<dbReference type="Proteomes" id="UP000183832">
    <property type="component" value="Unassembled WGS sequence"/>
</dbReference>